<reference evidence="1" key="1">
    <citation type="journal article" date="2015" name="Nature">
        <title>Complex archaea that bridge the gap between prokaryotes and eukaryotes.</title>
        <authorList>
            <person name="Spang A."/>
            <person name="Saw J.H."/>
            <person name="Jorgensen S.L."/>
            <person name="Zaremba-Niedzwiedzka K."/>
            <person name="Martijn J."/>
            <person name="Lind A.E."/>
            <person name="van Eijk R."/>
            <person name="Schleper C."/>
            <person name="Guy L."/>
            <person name="Ettema T.J."/>
        </authorList>
    </citation>
    <scope>NUCLEOTIDE SEQUENCE</scope>
</reference>
<dbReference type="AlphaFoldDB" id="A0A0F9T9M8"/>
<gene>
    <name evidence="1" type="ORF">LCGC14_0354850</name>
</gene>
<organism evidence="1">
    <name type="scientific">marine sediment metagenome</name>
    <dbReference type="NCBI Taxonomy" id="412755"/>
    <lineage>
        <taxon>unclassified sequences</taxon>
        <taxon>metagenomes</taxon>
        <taxon>ecological metagenomes</taxon>
    </lineage>
</organism>
<accession>A0A0F9T9M8</accession>
<evidence type="ECO:0000313" key="1">
    <source>
        <dbReference type="EMBL" id="KKN77920.1"/>
    </source>
</evidence>
<name>A0A0F9T9M8_9ZZZZ</name>
<comment type="caution">
    <text evidence="1">The sequence shown here is derived from an EMBL/GenBank/DDBJ whole genome shotgun (WGS) entry which is preliminary data.</text>
</comment>
<sequence length="61" mass="6628">MNTTVTIHAAATIAVSPKRVKPRNGKPFWNTKITIRGDDGGLHEINVFGPKDGGPVKFEIK</sequence>
<dbReference type="EMBL" id="LAZR01000271">
    <property type="protein sequence ID" value="KKN77920.1"/>
    <property type="molecule type" value="Genomic_DNA"/>
</dbReference>
<protein>
    <submittedName>
        <fullName evidence="1">Uncharacterized protein</fullName>
    </submittedName>
</protein>
<proteinExistence type="predicted"/>